<dbReference type="RefSeq" id="WP_072339437.1">
    <property type="nucleotide sequence ID" value="NZ_FPKU01000001.1"/>
</dbReference>
<dbReference type="GO" id="GO:0005737">
    <property type="term" value="C:cytoplasm"/>
    <property type="evidence" value="ECO:0007669"/>
    <property type="project" value="UniProtKB-SubCell"/>
</dbReference>
<evidence type="ECO:0000256" key="6">
    <source>
        <dbReference type="PIRNR" id="PIRNR016262"/>
    </source>
</evidence>
<dbReference type="PIRSF" id="PIRSF016262">
    <property type="entry name" value="LPLase"/>
    <property type="match status" value="1"/>
</dbReference>
<dbReference type="NCBIfam" id="NF010921">
    <property type="entry name" value="PRK14341.1"/>
    <property type="match status" value="1"/>
</dbReference>
<dbReference type="UniPathway" id="UPA00538">
    <property type="reaction ID" value="UER00592"/>
</dbReference>
<feature type="binding site" evidence="5 8">
    <location>
        <begin position="169"/>
        <end position="171"/>
    </location>
    <ligand>
        <name>substrate</name>
    </ligand>
</feature>
<comment type="pathway">
    <text evidence="1 5 6">Protein modification; protein lipoylation via endogenous pathway; protein N(6)-(lipoyl)lysine from octanoyl-[acyl-carrier-protein]: step 1/2.</text>
</comment>
<dbReference type="PROSITE" id="PS01313">
    <property type="entry name" value="LIPB"/>
    <property type="match status" value="1"/>
</dbReference>
<feature type="domain" description="BPL/LPL catalytic" evidence="10">
    <location>
        <begin position="55"/>
        <end position="238"/>
    </location>
</feature>
<feature type="binding site" evidence="5 8">
    <location>
        <begin position="182"/>
        <end position="184"/>
    </location>
    <ligand>
        <name>substrate</name>
    </ligand>
</feature>
<evidence type="ECO:0000313" key="11">
    <source>
        <dbReference type="EMBL" id="SFZ82210.1"/>
    </source>
</evidence>
<dbReference type="GO" id="GO:0033819">
    <property type="term" value="F:lipoyl(octanoyl) transferase activity"/>
    <property type="evidence" value="ECO:0007669"/>
    <property type="project" value="UniProtKB-EC"/>
</dbReference>
<sequence length="249" mass="26800">MVTQSLTSPSPACDSPAKLKRAAGAAVGWIISEGLTGYPLALETMKAHATAVAAGEAREAVWLVEHPPLYTSGTSAKETDLLAPERFPVYAAGRGGQFTYHGPGQRVVYLMLDLKERGRDIRCFVQGLEGWIIDTLAAFNIKGERREGQVGVWVARPERGPGRYDKIAALGVRVSRWVSFHGVSINIAPDLAHYAGIVPCGITDQGITSLEDLGQLVGMPEFDGALRRNFERRFGPAERAAPETLVSGS</sequence>
<dbReference type="Gene3D" id="3.30.930.10">
    <property type="entry name" value="Bira Bifunctional Protein, Domain 2"/>
    <property type="match status" value="1"/>
</dbReference>
<proteinExistence type="inferred from homology"/>
<dbReference type="CDD" id="cd16444">
    <property type="entry name" value="LipB"/>
    <property type="match status" value="1"/>
</dbReference>
<evidence type="ECO:0000256" key="8">
    <source>
        <dbReference type="PIRSR" id="PIRSR016262-2"/>
    </source>
</evidence>
<dbReference type="Pfam" id="PF21948">
    <property type="entry name" value="LplA-B_cat"/>
    <property type="match status" value="1"/>
</dbReference>
<dbReference type="AlphaFoldDB" id="A0A1K2HUY1"/>
<evidence type="ECO:0000259" key="10">
    <source>
        <dbReference type="PROSITE" id="PS51733"/>
    </source>
</evidence>
<keyword evidence="2 5" id="KW-0808">Transferase</keyword>
<dbReference type="InterPro" id="IPR000544">
    <property type="entry name" value="Octanoyltransferase"/>
</dbReference>
<dbReference type="NCBIfam" id="NF010925">
    <property type="entry name" value="PRK14345.1"/>
    <property type="match status" value="1"/>
</dbReference>
<feature type="active site" description="Acyl-thioester intermediate" evidence="5 7">
    <location>
        <position position="200"/>
    </location>
</feature>
<keyword evidence="5" id="KW-0963">Cytoplasm</keyword>
<keyword evidence="3 5" id="KW-0012">Acyltransferase</keyword>
<name>A0A1K2HUY1_9HYPH</name>
<evidence type="ECO:0000256" key="2">
    <source>
        <dbReference type="ARBA" id="ARBA00022679"/>
    </source>
</evidence>
<dbReference type="STRING" id="665118.SAMN02983003_0941"/>
<evidence type="ECO:0000256" key="4">
    <source>
        <dbReference type="ARBA" id="ARBA00024732"/>
    </source>
</evidence>
<dbReference type="InterPro" id="IPR045864">
    <property type="entry name" value="aa-tRNA-synth_II/BPL/LPL"/>
</dbReference>
<dbReference type="GO" id="GO:0009249">
    <property type="term" value="P:protein lipoylation"/>
    <property type="evidence" value="ECO:0007669"/>
    <property type="project" value="InterPro"/>
</dbReference>
<dbReference type="OrthoDB" id="9787061at2"/>
<evidence type="ECO:0000256" key="3">
    <source>
        <dbReference type="ARBA" id="ARBA00023315"/>
    </source>
</evidence>
<feature type="site" description="Lowers pKa of active site Cys" evidence="5 9">
    <location>
        <position position="166"/>
    </location>
</feature>
<comment type="subcellular location">
    <subcellularLocation>
        <location evidence="5">Cytoplasm</location>
    </subcellularLocation>
</comment>
<dbReference type="PROSITE" id="PS51733">
    <property type="entry name" value="BPL_LPL_CATALYTIC"/>
    <property type="match status" value="1"/>
</dbReference>
<keyword evidence="12" id="KW-1185">Reference proteome</keyword>
<evidence type="ECO:0000256" key="9">
    <source>
        <dbReference type="PIRSR" id="PIRSR016262-3"/>
    </source>
</evidence>
<evidence type="ECO:0000256" key="5">
    <source>
        <dbReference type="HAMAP-Rule" id="MF_00013"/>
    </source>
</evidence>
<dbReference type="EC" id="2.3.1.181" evidence="5 6"/>
<protein>
    <recommendedName>
        <fullName evidence="5 6">Octanoyltransferase</fullName>
        <ecNumber evidence="5 6">2.3.1.181</ecNumber>
    </recommendedName>
    <alternativeName>
        <fullName evidence="5">Lipoate-protein ligase B</fullName>
    </alternativeName>
    <alternativeName>
        <fullName evidence="5">Lipoyl/octanoyl transferase</fullName>
    </alternativeName>
    <alternativeName>
        <fullName evidence="5">Octanoyl-[acyl-carrier-protein]-protein N-octanoyltransferase</fullName>
    </alternativeName>
</protein>
<dbReference type="HAMAP" id="MF_00013">
    <property type="entry name" value="LipB"/>
    <property type="match status" value="1"/>
</dbReference>
<dbReference type="PANTHER" id="PTHR10993">
    <property type="entry name" value="OCTANOYLTRANSFERASE"/>
    <property type="match status" value="1"/>
</dbReference>
<feature type="binding site" evidence="5 8">
    <location>
        <begin position="94"/>
        <end position="101"/>
    </location>
    <ligand>
        <name>substrate</name>
    </ligand>
</feature>
<dbReference type="PANTHER" id="PTHR10993:SF7">
    <property type="entry name" value="LIPOYLTRANSFERASE 2, MITOCHONDRIAL-RELATED"/>
    <property type="match status" value="1"/>
</dbReference>
<comment type="catalytic activity">
    <reaction evidence="5 6">
        <text>octanoyl-[ACP] + L-lysyl-[protein] = N(6)-octanoyl-L-lysyl-[protein] + holo-[ACP] + H(+)</text>
        <dbReference type="Rhea" id="RHEA:17665"/>
        <dbReference type="Rhea" id="RHEA-COMP:9636"/>
        <dbReference type="Rhea" id="RHEA-COMP:9685"/>
        <dbReference type="Rhea" id="RHEA-COMP:9752"/>
        <dbReference type="Rhea" id="RHEA-COMP:9928"/>
        <dbReference type="ChEBI" id="CHEBI:15378"/>
        <dbReference type="ChEBI" id="CHEBI:29969"/>
        <dbReference type="ChEBI" id="CHEBI:64479"/>
        <dbReference type="ChEBI" id="CHEBI:78463"/>
        <dbReference type="ChEBI" id="CHEBI:78809"/>
        <dbReference type="EC" id="2.3.1.181"/>
    </reaction>
</comment>
<comment type="function">
    <text evidence="4 5 6">Catalyzes the transfer of endogenously produced octanoic acid from octanoyl-acyl-carrier-protein onto the lipoyl domains of lipoate-dependent enzymes. Lipoyl-ACP can also act as a substrate although octanoyl-ACP is likely to be the physiological substrate.</text>
</comment>
<dbReference type="Proteomes" id="UP000183447">
    <property type="component" value="Unassembled WGS sequence"/>
</dbReference>
<accession>A0A1K2HUY1</accession>
<gene>
    <name evidence="5" type="primary">lipB</name>
    <name evidence="11" type="ORF">SAMN02983003_0941</name>
</gene>
<reference evidence="11 12" key="1">
    <citation type="submission" date="2016-11" db="EMBL/GenBank/DDBJ databases">
        <authorList>
            <person name="Jaros S."/>
            <person name="Januszkiewicz K."/>
            <person name="Wedrychowicz H."/>
        </authorList>
    </citation>
    <scope>NUCLEOTIDE SEQUENCE [LARGE SCALE GENOMIC DNA]</scope>
    <source>
        <strain evidence="11 12">ATCC 23634</strain>
    </source>
</reference>
<evidence type="ECO:0000313" key="12">
    <source>
        <dbReference type="Proteomes" id="UP000183447"/>
    </source>
</evidence>
<dbReference type="SUPFAM" id="SSF55681">
    <property type="entry name" value="Class II aaRS and biotin synthetases"/>
    <property type="match status" value="1"/>
</dbReference>
<organism evidence="11 12">
    <name type="scientific">Devosia enhydra</name>
    <dbReference type="NCBI Taxonomy" id="665118"/>
    <lineage>
        <taxon>Bacteria</taxon>
        <taxon>Pseudomonadati</taxon>
        <taxon>Pseudomonadota</taxon>
        <taxon>Alphaproteobacteria</taxon>
        <taxon>Hyphomicrobiales</taxon>
        <taxon>Devosiaceae</taxon>
        <taxon>Devosia</taxon>
    </lineage>
</organism>
<comment type="similarity">
    <text evidence="5 6">Belongs to the LipB family.</text>
</comment>
<evidence type="ECO:0000256" key="7">
    <source>
        <dbReference type="PIRSR" id="PIRSR016262-1"/>
    </source>
</evidence>
<dbReference type="NCBIfam" id="TIGR00214">
    <property type="entry name" value="lipB"/>
    <property type="match status" value="1"/>
</dbReference>
<dbReference type="EMBL" id="FPKU01000001">
    <property type="protein sequence ID" value="SFZ82210.1"/>
    <property type="molecule type" value="Genomic_DNA"/>
</dbReference>
<comment type="miscellaneous">
    <text evidence="5">In the reaction, the free carboxyl group of octanoic acid is attached via an amide linkage to the epsilon-amino group of a specific lysine residue of lipoyl domains of lipoate-dependent enzymes.</text>
</comment>
<dbReference type="InterPro" id="IPR020605">
    <property type="entry name" value="Octanoyltransferase_CS"/>
</dbReference>
<dbReference type="InterPro" id="IPR004143">
    <property type="entry name" value="BPL_LPL_catalytic"/>
</dbReference>
<evidence type="ECO:0000256" key="1">
    <source>
        <dbReference type="ARBA" id="ARBA00004821"/>
    </source>
</evidence>